<evidence type="ECO:0000256" key="2">
    <source>
        <dbReference type="ARBA" id="ARBA00022475"/>
    </source>
</evidence>
<dbReference type="PANTHER" id="PTHR12677">
    <property type="entry name" value="GOLGI APPARATUS MEMBRANE PROTEIN TVP38-RELATED"/>
    <property type="match status" value="1"/>
</dbReference>
<feature type="transmembrane region" description="Helical" evidence="6">
    <location>
        <begin position="49"/>
        <end position="74"/>
    </location>
</feature>
<keyword evidence="3 6" id="KW-0812">Transmembrane</keyword>
<dbReference type="EMBL" id="CACVAQ010000280">
    <property type="protein sequence ID" value="CAA6820044.1"/>
    <property type="molecule type" value="Genomic_DNA"/>
</dbReference>
<dbReference type="InterPro" id="IPR032816">
    <property type="entry name" value="VTT_dom"/>
</dbReference>
<comment type="caution">
    <text evidence="6">Lacks conserved residue(s) required for the propagation of feature annotation.</text>
</comment>
<accession>A0A6S6TL20</accession>
<sequence length="201" mass="22716">MAKKKEFILRIALLAIIMLGLLALAKYTPLGAYFSIDKLQELILGAGNWGLLIFFLFFLVGTLMSVPGAVFLVFAMLTYGYFYGILLSFVAANLCAMLNFLFARFIGGKALTEIKNKRIQKVLSRVDTHPIQTICWLRVFMLLSPVVNYAMALTNIKSRQFFIGNAFAMVFPFVFIIIGTVFFRSVFFQEVILVWIKSAMS</sequence>
<name>A0A6S6TL20_9BACT</name>
<feature type="domain" description="VTT" evidence="7">
    <location>
        <begin position="66"/>
        <end position="177"/>
    </location>
</feature>
<comment type="subcellular location">
    <subcellularLocation>
        <location evidence="1 6">Cell membrane</location>
        <topology evidence="1 6">Multi-pass membrane protein</topology>
    </subcellularLocation>
</comment>
<proteinExistence type="inferred from homology"/>
<dbReference type="InterPro" id="IPR015414">
    <property type="entry name" value="TMEM64"/>
</dbReference>
<evidence type="ECO:0000256" key="3">
    <source>
        <dbReference type="ARBA" id="ARBA00022692"/>
    </source>
</evidence>
<keyword evidence="5 6" id="KW-0472">Membrane</keyword>
<organism evidence="8">
    <name type="scientific">uncultured Aureispira sp</name>
    <dbReference type="NCBI Taxonomy" id="1331704"/>
    <lineage>
        <taxon>Bacteria</taxon>
        <taxon>Pseudomonadati</taxon>
        <taxon>Bacteroidota</taxon>
        <taxon>Saprospiria</taxon>
        <taxon>Saprospirales</taxon>
        <taxon>Saprospiraceae</taxon>
        <taxon>Aureispira</taxon>
        <taxon>environmental samples</taxon>
    </lineage>
</organism>
<keyword evidence="2 6" id="KW-1003">Cell membrane</keyword>
<protein>
    <recommendedName>
        <fullName evidence="6">TVP38/TMEM64 family membrane protein</fullName>
    </recommendedName>
</protein>
<feature type="transmembrane region" description="Helical" evidence="6">
    <location>
        <begin position="81"/>
        <end position="102"/>
    </location>
</feature>
<feature type="transmembrane region" description="Helical" evidence="6">
    <location>
        <begin position="131"/>
        <end position="150"/>
    </location>
</feature>
<evidence type="ECO:0000313" key="8">
    <source>
        <dbReference type="EMBL" id="CAA6820044.1"/>
    </source>
</evidence>
<gene>
    <name evidence="8" type="ORF">HELGO_WM44675</name>
</gene>
<comment type="similarity">
    <text evidence="6">Belongs to the TVP38/TMEM64 family.</text>
</comment>
<dbReference type="Pfam" id="PF09335">
    <property type="entry name" value="VTT_dom"/>
    <property type="match status" value="1"/>
</dbReference>
<keyword evidence="4 6" id="KW-1133">Transmembrane helix</keyword>
<dbReference type="AlphaFoldDB" id="A0A6S6TL20"/>
<evidence type="ECO:0000256" key="5">
    <source>
        <dbReference type="ARBA" id="ARBA00023136"/>
    </source>
</evidence>
<evidence type="ECO:0000256" key="4">
    <source>
        <dbReference type="ARBA" id="ARBA00022989"/>
    </source>
</evidence>
<feature type="transmembrane region" description="Helical" evidence="6">
    <location>
        <begin position="162"/>
        <end position="183"/>
    </location>
</feature>
<dbReference type="GO" id="GO:0005886">
    <property type="term" value="C:plasma membrane"/>
    <property type="evidence" value="ECO:0007669"/>
    <property type="project" value="UniProtKB-SubCell"/>
</dbReference>
<evidence type="ECO:0000259" key="7">
    <source>
        <dbReference type="Pfam" id="PF09335"/>
    </source>
</evidence>
<evidence type="ECO:0000256" key="6">
    <source>
        <dbReference type="RuleBase" id="RU366058"/>
    </source>
</evidence>
<reference evidence="8" key="1">
    <citation type="submission" date="2020-01" db="EMBL/GenBank/DDBJ databases">
        <authorList>
            <person name="Meier V. D."/>
            <person name="Meier V D."/>
        </authorList>
    </citation>
    <scope>NUCLEOTIDE SEQUENCE</scope>
    <source>
        <strain evidence="8">HLG_WM_MAG_10</strain>
    </source>
</reference>
<evidence type="ECO:0000256" key="1">
    <source>
        <dbReference type="ARBA" id="ARBA00004651"/>
    </source>
</evidence>
<dbReference type="PANTHER" id="PTHR12677:SF59">
    <property type="entry name" value="GOLGI APPARATUS MEMBRANE PROTEIN TVP38-RELATED"/>
    <property type="match status" value="1"/>
</dbReference>